<dbReference type="Proteomes" id="UP000293547">
    <property type="component" value="Unassembled WGS sequence"/>
</dbReference>
<protein>
    <submittedName>
        <fullName evidence="1">Uncharacterized protein</fullName>
    </submittedName>
</protein>
<dbReference type="EMBL" id="PDWZ02000012">
    <property type="protein sequence ID" value="KAB2101080.1"/>
    <property type="molecule type" value="Genomic_DNA"/>
</dbReference>
<reference evidence="1 2" key="1">
    <citation type="journal article" date="2019" name="bioRxiv">
        <title>Genomics, evolutionary history and diagnostics of the Alternaria alternata species group including apple and Asian pear pathotypes.</title>
        <authorList>
            <person name="Armitage A.D."/>
            <person name="Cockerton H.M."/>
            <person name="Sreenivasaprasad S."/>
            <person name="Woodhall J.W."/>
            <person name="Lane C.R."/>
            <person name="Harrison R.J."/>
            <person name="Clarkson J.P."/>
        </authorList>
    </citation>
    <scope>NUCLEOTIDE SEQUENCE [LARGE SCALE GENOMIC DNA]</scope>
    <source>
        <strain evidence="1 2">FERA 650</strain>
    </source>
</reference>
<name>A0ACB6F9P2_9PLEO</name>
<sequence length="1011" mass="114319">MSDINPLDVLAIKNVVSRYCQALDLKDFDLLGKVFVPDVEASYPFNEAIQSLDELKDAIKNRLGPIRTHHNLTTQTITFRSDAQTARVVTYFQGVHFGQGPHEGKMLCAYGKYVDDMVMLETKQSDFDGVRGASGIWRIKDRTLTNADGDSFPTKAVKSFGHVMLLHRGNCESNNFRRLRAEWSHSPYRSDEIEAYNKPSDEVGTRATCCIVYIRSFLRTPHDFVYCIHGPANLVKFHSGLHGREAYNGPILASVVSLLGQTVVHDGQRIPPICWNRFDRVRKQPGKQNKIRWSYMFETARLAWSKMTFDARSLQLLEESLATATNQIGYPETEETWGEGAISASQRTSQEARSIAIEMNLKLLKQKDDDDEILCFLKNELHGRQLRLRRHKLSDEQTRLLNQFGEILDEFDYLCSPDNPDDADSKAFESKKALLTTERDDLIKQIQYEITKPSEASDTARSSTSSPKSLQVQVQYTPVEQEEHISTGENEHMPAEQDQDTPVTKDEPTCLSESNLDAIREFCSVTFASIDHAKEVLAIFNYNLKKALDFHFEDQMADQKALDSADPKMDVDSEELERAVQSSLEPESEPPGGERNVAANDWETNDEPKRDAQSPNEEDSTKTKGEEQLTEDTSRTGRSHTGQPILLDAQGNFKSHLHTEPPPKSLWEQYRAMREKLHVQYYGSSTWFDDPDPLRGVPARERAEHDDNAVSNVDTGNSGGHKDVEQEKATLEHPEKQEALRAERIADAADFEMATKLEAEEREAQEKGDHEFAKLPYSQFNVLGEAEQVANADESGEITGERAEVTAAATLSNVTMRALGQNNQDDNDSTRDNHSPPQSEKDSVMGDDKAPSKIDLDHVMERAEQNNRQNVKQGYTEFKSFVDPRDLEKPANHSDDAEIEQRKYLFDSKEEEDGWYDSDPDRMDIYGKNMIGSESGAQSDAHGEEPTFIPSGNRDAFMSSVTDDKQQTFGFNEEEVQCTEKEKFDSPMVFKPNENVDIDAEDDDVKILKVD</sequence>
<evidence type="ECO:0000313" key="2">
    <source>
        <dbReference type="Proteomes" id="UP000293547"/>
    </source>
</evidence>
<proteinExistence type="predicted"/>
<accession>A0ACB6F9P2</accession>
<organism evidence="1 2">
    <name type="scientific">Alternaria gaisen</name>
    <dbReference type="NCBI Taxonomy" id="167740"/>
    <lineage>
        <taxon>Eukaryota</taxon>
        <taxon>Fungi</taxon>
        <taxon>Dikarya</taxon>
        <taxon>Ascomycota</taxon>
        <taxon>Pezizomycotina</taxon>
        <taxon>Dothideomycetes</taxon>
        <taxon>Pleosporomycetidae</taxon>
        <taxon>Pleosporales</taxon>
        <taxon>Pleosporineae</taxon>
        <taxon>Pleosporaceae</taxon>
        <taxon>Alternaria</taxon>
        <taxon>Alternaria sect. Alternaria</taxon>
    </lineage>
</organism>
<evidence type="ECO:0000313" key="1">
    <source>
        <dbReference type="EMBL" id="KAB2101080.1"/>
    </source>
</evidence>
<gene>
    <name evidence="1" type="ORF">AG0111_0g10786</name>
</gene>
<keyword evidence="2" id="KW-1185">Reference proteome</keyword>
<comment type="caution">
    <text evidence="1">The sequence shown here is derived from an EMBL/GenBank/DDBJ whole genome shotgun (WGS) entry which is preliminary data.</text>
</comment>